<dbReference type="PRINTS" id="PR00237">
    <property type="entry name" value="GPCRRHODOPSN"/>
</dbReference>
<dbReference type="Proteomes" id="UP000827092">
    <property type="component" value="Unassembled WGS sequence"/>
</dbReference>
<dbReference type="EMBL" id="JAFNEN010000700">
    <property type="protein sequence ID" value="KAG8178384.1"/>
    <property type="molecule type" value="Genomic_DNA"/>
</dbReference>
<dbReference type="GO" id="GO:0005886">
    <property type="term" value="C:plasma membrane"/>
    <property type="evidence" value="ECO:0007669"/>
    <property type="project" value="UniProtKB-SubCell"/>
</dbReference>
<dbReference type="InterPro" id="IPR017452">
    <property type="entry name" value="GPCR_Rhodpsn_7TM"/>
</dbReference>
<feature type="transmembrane region" description="Helical" evidence="11">
    <location>
        <begin position="35"/>
        <end position="60"/>
    </location>
</feature>
<evidence type="ECO:0000256" key="5">
    <source>
        <dbReference type="ARBA" id="ARBA00022989"/>
    </source>
</evidence>
<keyword evidence="4 10" id="KW-0812">Transmembrane</keyword>
<feature type="transmembrane region" description="Helical" evidence="11">
    <location>
        <begin position="246"/>
        <end position="269"/>
    </location>
</feature>
<feature type="transmembrane region" description="Helical" evidence="11">
    <location>
        <begin position="112"/>
        <end position="131"/>
    </location>
</feature>
<evidence type="ECO:0000256" key="1">
    <source>
        <dbReference type="ARBA" id="ARBA00004651"/>
    </source>
</evidence>
<name>A0AAV6U350_9ARAC</name>
<dbReference type="Pfam" id="PF00001">
    <property type="entry name" value="7tm_1"/>
    <property type="match status" value="1"/>
</dbReference>
<evidence type="ECO:0000256" key="8">
    <source>
        <dbReference type="ARBA" id="ARBA00023170"/>
    </source>
</evidence>
<dbReference type="InterPro" id="IPR000276">
    <property type="entry name" value="GPCR_Rhodpsn"/>
</dbReference>
<dbReference type="PROSITE" id="PS00237">
    <property type="entry name" value="G_PROTEIN_RECEP_F1_1"/>
    <property type="match status" value="1"/>
</dbReference>
<evidence type="ECO:0000256" key="10">
    <source>
        <dbReference type="RuleBase" id="RU000688"/>
    </source>
</evidence>
<keyword evidence="3" id="KW-1003">Cell membrane</keyword>
<keyword evidence="14" id="KW-1185">Reference proteome</keyword>
<dbReference type="CDD" id="cd00637">
    <property type="entry name" value="7tm_classA_rhodopsin-like"/>
    <property type="match status" value="1"/>
</dbReference>
<proteinExistence type="inferred from homology"/>
<feature type="transmembrane region" description="Helical" evidence="11">
    <location>
        <begin position="281"/>
        <end position="302"/>
    </location>
</feature>
<evidence type="ECO:0000259" key="12">
    <source>
        <dbReference type="PROSITE" id="PS50262"/>
    </source>
</evidence>
<comment type="subcellular location">
    <subcellularLocation>
        <location evidence="1">Cell membrane</location>
        <topology evidence="1">Multi-pass membrane protein</topology>
    </subcellularLocation>
</comment>
<protein>
    <recommendedName>
        <fullName evidence="12">G-protein coupled receptors family 1 profile domain-containing protein</fullName>
    </recommendedName>
</protein>
<keyword evidence="8 10" id="KW-0675">Receptor</keyword>
<dbReference type="SUPFAM" id="SSF81321">
    <property type="entry name" value="Family A G protein-coupled receptor-like"/>
    <property type="match status" value="1"/>
</dbReference>
<keyword evidence="7 11" id="KW-0472">Membrane</keyword>
<evidence type="ECO:0000256" key="4">
    <source>
        <dbReference type="ARBA" id="ARBA00022692"/>
    </source>
</evidence>
<accession>A0AAV6U350</accession>
<feature type="domain" description="G-protein coupled receptors family 1 profile" evidence="12">
    <location>
        <begin position="52"/>
        <end position="300"/>
    </location>
</feature>
<evidence type="ECO:0000313" key="13">
    <source>
        <dbReference type="EMBL" id="KAG8178384.1"/>
    </source>
</evidence>
<dbReference type="PANTHER" id="PTHR24249:SF372">
    <property type="entry name" value="G-PROTEIN COUPLED RECEPTORS FAMILY 1 PROFILE DOMAIN-CONTAINING PROTEIN"/>
    <property type="match status" value="1"/>
</dbReference>
<comment type="caution">
    <text evidence="13">The sequence shown here is derived from an EMBL/GenBank/DDBJ whole genome shotgun (WGS) entry which is preliminary data.</text>
</comment>
<dbReference type="GO" id="GO:0004930">
    <property type="term" value="F:G protein-coupled receptor activity"/>
    <property type="evidence" value="ECO:0007669"/>
    <property type="project" value="UniProtKB-KW"/>
</dbReference>
<evidence type="ECO:0000313" key="14">
    <source>
        <dbReference type="Proteomes" id="UP000827092"/>
    </source>
</evidence>
<reference evidence="13 14" key="1">
    <citation type="journal article" date="2022" name="Nat. Ecol. Evol.">
        <title>A masculinizing supergene underlies an exaggerated male reproductive morph in a spider.</title>
        <authorList>
            <person name="Hendrickx F."/>
            <person name="De Corte Z."/>
            <person name="Sonet G."/>
            <person name="Van Belleghem S.M."/>
            <person name="Kostlbacher S."/>
            <person name="Vangestel C."/>
        </authorList>
    </citation>
    <scope>NUCLEOTIDE SEQUENCE [LARGE SCALE GENOMIC DNA]</scope>
    <source>
        <strain evidence="13">W744_W776</strain>
    </source>
</reference>
<feature type="transmembrane region" description="Helical" evidence="11">
    <location>
        <begin position="194"/>
        <end position="217"/>
    </location>
</feature>
<keyword evidence="5 11" id="KW-1133">Transmembrane helix</keyword>
<sequence length="323" mass="36868">MPNTSIGNDSLEAYTNVTPYNPSEECFHPHISRTIFVVALLDIVLSVATVGGNVMVIFAVMRYRQLHSVTNVFILALAAADLLVGLNVPYYILFYFDFRELACHRISCLLRYWFTIYAGGCSMLSLIGVAVDRYIAILHPLSYHRMVRNRYASLYVLVVWLSMGVVSSLPLIGIGETFDPSRECDLYYTHTKEYALAAVASLVLLTFIVTTSLYSVIFKAAWRHKRAVVALDFNHKIRQETKTARMMALVMGVNFLGFLPYLTVITMRYLDGMNQERIGFFKPFVVCCYFGKSAINPVIYGWKNKEFRTAFRRIASFRRNVNK</sequence>
<dbReference type="InterPro" id="IPR050569">
    <property type="entry name" value="TAAR"/>
</dbReference>
<evidence type="ECO:0000256" key="3">
    <source>
        <dbReference type="ARBA" id="ARBA00022475"/>
    </source>
</evidence>
<feature type="transmembrane region" description="Helical" evidence="11">
    <location>
        <begin position="72"/>
        <end position="92"/>
    </location>
</feature>
<comment type="similarity">
    <text evidence="2 10">Belongs to the G-protein coupled receptor 1 family.</text>
</comment>
<dbReference type="AlphaFoldDB" id="A0AAV6U350"/>
<evidence type="ECO:0000256" key="7">
    <source>
        <dbReference type="ARBA" id="ARBA00023136"/>
    </source>
</evidence>
<gene>
    <name evidence="13" type="ORF">JTE90_005276</name>
</gene>
<keyword evidence="9 10" id="KW-0807">Transducer</keyword>
<feature type="transmembrane region" description="Helical" evidence="11">
    <location>
        <begin position="152"/>
        <end position="174"/>
    </location>
</feature>
<organism evidence="13 14">
    <name type="scientific">Oedothorax gibbosus</name>
    <dbReference type="NCBI Taxonomy" id="931172"/>
    <lineage>
        <taxon>Eukaryota</taxon>
        <taxon>Metazoa</taxon>
        <taxon>Ecdysozoa</taxon>
        <taxon>Arthropoda</taxon>
        <taxon>Chelicerata</taxon>
        <taxon>Arachnida</taxon>
        <taxon>Araneae</taxon>
        <taxon>Araneomorphae</taxon>
        <taxon>Entelegynae</taxon>
        <taxon>Araneoidea</taxon>
        <taxon>Linyphiidae</taxon>
        <taxon>Erigoninae</taxon>
        <taxon>Oedothorax</taxon>
    </lineage>
</organism>
<dbReference type="PROSITE" id="PS50262">
    <property type="entry name" value="G_PROTEIN_RECEP_F1_2"/>
    <property type="match status" value="1"/>
</dbReference>
<keyword evidence="6 10" id="KW-0297">G-protein coupled receptor</keyword>
<evidence type="ECO:0000256" key="2">
    <source>
        <dbReference type="ARBA" id="ARBA00010663"/>
    </source>
</evidence>
<evidence type="ECO:0000256" key="6">
    <source>
        <dbReference type="ARBA" id="ARBA00023040"/>
    </source>
</evidence>
<dbReference type="SMART" id="SM01381">
    <property type="entry name" value="7TM_GPCR_Srsx"/>
    <property type="match status" value="1"/>
</dbReference>
<dbReference type="PANTHER" id="PTHR24249">
    <property type="entry name" value="HISTAMINE RECEPTOR-RELATED G-PROTEIN COUPLED RECEPTOR"/>
    <property type="match status" value="1"/>
</dbReference>
<dbReference type="Gene3D" id="1.20.1070.10">
    <property type="entry name" value="Rhodopsin 7-helix transmembrane proteins"/>
    <property type="match status" value="1"/>
</dbReference>
<evidence type="ECO:0000256" key="9">
    <source>
        <dbReference type="ARBA" id="ARBA00023224"/>
    </source>
</evidence>
<evidence type="ECO:0000256" key="11">
    <source>
        <dbReference type="SAM" id="Phobius"/>
    </source>
</evidence>